<dbReference type="Pfam" id="PF02255">
    <property type="entry name" value="PTS_IIA"/>
    <property type="match status" value="1"/>
</dbReference>
<dbReference type="SUPFAM" id="SSF46973">
    <property type="entry name" value="Enzyme IIa from lactose specific PTS, IIa-lac"/>
    <property type="match status" value="1"/>
</dbReference>
<keyword evidence="6" id="KW-0479">Metal-binding</keyword>
<evidence type="ECO:0000256" key="7">
    <source>
        <dbReference type="PROSITE-ProRule" id="PRU00418"/>
    </source>
</evidence>
<dbReference type="AlphaFoldDB" id="A0A6N7VUX8"/>
<keyword evidence="1" id="KW-0813">Transport</keyword>
<evidence type="ECO:0000256" key="5">
    <source>
        <dbReference type="PIRSR" id="PIRSR000699-1"/>
    </source>
</evidence>
<dbReference type="PIRSF" id="PIRSF000699">
    <property type="entry name" value="PTS_IILac_III"/>
    <property type="match status" value="1"/>
</dbReference>
<dbReference type="PANTHER" id="PTHR34382">
    <property type="entry name" value="PTS SYSTEM N,N'-DIACETYLCHITOBIOSE-SPECIFIC EIIA COMPONENT"/>
    <property type="match status" value="1"/>
</dbReference>
<dbReference type="GO" id="GO:0016740">
    <property type="term" value="F:transferase activity"/>
    <property type="evidence" value="ECO:0007669"/>
    <property type="project" value="UniProtKB-KW"/>
</dbReference>
<feature type="modified residue" description="Phosphohistidine; by HPr" evidence="7">
    <location>
        <position position="80"/>
    </location>
</feature>
<dbReference type="PROSITE" id="PS51095">
    <property type="entry name" value="PTS_EIIA_TYPE_3"/>
    <property type="match status" value="1"/>
</dbReference>
<sequence>MDKINEKDYEGIFEIIMHAGEARSLANESINYLENYEFIEAENMLEKAKNELVVCHNLQTDLLNKEAGGDKNDVNIFLIHAQDHFTMASTSIEFAERFKRIYLKFKKMEDIK</sequence>
<comment type="cofactor">
    <cofactor evidence="6">
        <name>Mg(2+)</name>
        <dbReference type="ChEBI" id="CHEBI:18420"/>
    </cofactor>
    <text evidence="6">Binds 1 Mg(2+) ion per trimer.</text>
</comment>
<comment type="caution">
    <text evidence="8">The sequence shown here is derived from an EMBL/GenBank/DDBJ whole genome shotgun (WGS) entry which is preliminary data.</text>
</comment>
<keyword evidence="4" id="KW-0598">Phosphotransferase system</keyword>
<gene>
    <name evidence="8" type="ORF">FYJ26_05445</name>
</gene>
<evidence type="ECO:0000256" key="4">
    <source>
        <dbReference type="ARBA" id="ARBA00022683"/>
    </source>
</evidence>
<evidence type="ECO:0000313" key="8">
    <source>
        <dbReference type="EMBL" id="MSS77863.1"/>
    </source>
</evidence>
<keyword evidence="3" id="KW-0808">Transferase</keyword>
<evidence type="ECO:0000256" key="2">
    <source>
        <dbReference type="ARBA" id="ARBA00022597"/>
    </source>
</evidence>
<dbReference type="GO" id="GO:0009401">
    <property type="term" value="P:phosphoenolpyruvate-dependent sugar phosphotransferase system"/>
    <property type="evidence" value="ECO:0007669"/>
    <property type="project" value="UniProtKB-KW"/>
</dbReference>
<keyword evidence="9" id="KW-1185">Reference proteome</keyword>
<evidence type="ECO:0000313" key="9">
    <source>
        <dbReference type="Proteomes" id="UP000441925"/>
    </source>
</evidence>
<protein>
    <submittedName>
        <fullName evidence="8">PTS lactose/cellobiose transporter subunit IIA</fullName>
    </submittedName>
</protein>
<feature type="active site" description="Tele-phosphohistidine intermediate" evidence="5">
    <location>
        <position position="80"/>
    </location>
</feature>
<dbReference type="EMBL" id="VULQ01000005">
    <property type="protein sequence ID" value="MSS77863.1"/>
    <property type="molecule type" value="Genomic_DNA"/>
</dbReference>
<keyword evidence="6" id="KW-0460">Magnesium</keyword>
<dbReference type="InterPro" id="IPR003188">
    <property type="entry name" value="PTS_IIA_lac/cel"/>
</dbReference>
<evidence type="ECO:0000256" key="3">
    <source>
        <dbReference type="ARBA" id="ARBA00022679"/>
    </source>
</evidence>
<evidence type="ECO:0000256" key="6">
    <source>
        <dbReference type="PIRSR" id="PIRSR000699-2"/>
    </source>
</evidence>
<name>A0A6N7VUX8_9FIRM</name>
<dbReference type="Proteomes" id="UP000441925">
    <property type="component" value="Unassembled WGS sequence"/>
</dbReference>
<dbReference type="GO" id="GO:0046872">
    <property type="term" value="F:metal ion binding"/>
    <property type="evidence" value="ECO:0007669"/>
    <property type="project" value="UniProtKB-KW"/>
</dbReference>
<dbReference type="InterPro" id="IPR036542">
    <property type="entry name" value="PTS_IIA_lac/cel_sf"/>
</dbReference>
<proteinExistence type="predicted"/>
<dbReference type="Gene3D" id="1.20.58.80">
    <property type="entry name" value="Phosphotransferase system, lactose/cellobiose-type IIA subunit"/>
    <property type="match status" value="1"/>
</dbReference>
<accession>A0A6N7VUX8</accession>
<keyword evidence="2" id="KW-0762">Sugar transport</keyword>
<reference evidence="8 9" key="1">
    <citation type="submission" date="2019-08" db="EMBL/GenBank/DDBJ databases">
        <title>In-depth cultivation of the pig gut microbiome towards novel bacterial diversity and tailored functional studies.</title>
        <authorList>
            <person name="Wylensek D."/>
            <person name="Hitch T.C.A."/>
            <person name="Clavel T."/>
        </authorList>
    </citation>
    <scope>NUCLEOTIDE SEQUENCE [LARGE SCALE GENOMIC DNA]</scope>
    <source>
        <strain evidence="8 9">WCA-380-WT-2B</strain>
    </source>
</reference>
<dbReference type="PANTHER" id="PTHR34382:SF7">
    <property type="entry name" value="PTS SYSTEM N,N'-DIACETYLCHITOBIOSE-SPECIFIC EIIA COMPONENT"/>
    <property type="match status" value="1"/>
</dbReference>
<feature type="binding site" evidence="6">
    <location>
        <position position="83"/>
    </location>
    <ligand>
        <name>Mg(2+)</name>
        <dbReference type="ChEBI" id="CHEBI:18420"/>
        <note>ligand shared between all trimeric partners</note>
    </ligand>
</feature>
<evidence type="ECO:0000256" key="1">
    <source>
        <dbReference type="ARBA" id="ARBA00022448"/>
    </source>
</evidence>
<dbReference type="RefSeq" id="WP_154540431.1">
    <property type="nucleotide sequence ID" value="NZ_VULQ01000005.1"/>
</dbReference>
<organism evidence="8 9">
    <name type="scientific">Anaerococcus porci</name>
    <dbReference type="NCBI Taxonomy" id="2652269"/>
    <lineage>
        <taxon>Bacteria</taxon>
        <taxon>Bacillati</taxon>
        <taxon>Bacillota</taxon>
        <taxon>Tissierellia</taxon>
        <taxon>Tissierellales</taxon>
        <taxon>Peptoniphilaceae</taxon>
        <taxon>Anaerococcus</taxon>
    </lineage>
</organism>